<keyword evidence="2" id="KW-1185">Reference proteome</keyword>
<evidence type="ECO:0000313" key="2">
    <source>
        <dbReference type="Proteomes" id="UP000265520"/>
    </source>
</evidence>
<comment type="caution">
    <text evidence="1">The sequence shown here is derived from an EMBL/GenBank/DDBJ whole genome shotgun (WGS) entry which is preliminary data.</text>
</comment>
<sequence>MGSFLLIRKLILLKTSEAGGLRNRGGLTGKNFASDINLETRDEIAQEIH</sequence>
<proteinExistence type="predicted"/>
<name>A0A392T8A1_9FABA</name>
<evidence type="ECO:0000313" key="1">
    <source>
        <dbReference type="EMBL" id="MCI56657.1"/>
    </source>
</evidence>
<dbReference type="Proteomes" id="UP000265520">
    <property type="component" value="Unassembled WGS sequence"/>
</dbReference>
<dbReference type="EMBL" id="LXQA010515767">
    <property type="protein sequence ID" value="MCI56657.1"/>
    <property type="molecule type" value="Genomic_DNA"/>
</dbReference>
<accession>A0A392T8A1</accession>
<organism evidence="1 2">
    <name type="scientific">Trifolium medium</name>
    <dbReference type="NCBI Taxonomy" id="97028"/>
    <lineage>
        <taxon>Eukaryota</taxon>
        <taxon>Viridiplantae</taxon>
        <taxon>Streptophyta</taxon>
        <taxon>Embryophyta</taxon>
        <taxon>Tracheophyta</taxon>
        <taxon>Spermatophyta</taxon>
        <taxon>Magnoliopsida</taxon>
        <taxon>eudicotyledons</taxon>
        <taxon>Gunneridae</taxon>
        <taxon>Pentapetalae</taxon>
        <taxon>rosids</taxon>
        <taxon>fabids</taxon>
        <taxon>Fabales</taxon>
        <taxon>Fabaceae</taxon>
        <taxon>Papilionoideae</taxon>
        <taxon>50 kb inversion clade</taxon>
        <taxon>NPAAA clade</taxon>
        <taxon>Hologalegina</taxon>
        <taxon>IRL clade</taxon>
        <taxon>Trifolieae</taxon>
        <taxon>Trifolium</taxon>
    </lineage>
</organism>
<feature type="non-terminal residue" evidence="1">
    <location>
        <position position="49"/>
    </location>
</feature>
<reference evidence="1 2" key="1">
    <citation type="journal article" date="2018" name="Front. Plant Sci.">
        <title>Red Clover (Trifolium pratense) and Zigzag Clover (T. medium) - A Picture of Genomic Similarities and Differences.</title>
        <authorList>
            <person name="Dluhosova J."/>
            <person name="Istvanek J."/>
            <person name="Nedelnik J."/>
            <person name="Repkova J."/>
        </authorList>
    </citation>
    <scope>NUCLEOTIDE SEQUENCE [LARGE SCALE GENOMIC DNA]</scope>
    <source>
        <strain evidence="2">cv. 10/8</strain>
        <tissue evidence="1">Leaf</tissue>
    </source>
</reference>
<protein>
    <submittedName>
        <fullName evidence="1">Uncharacterized protein</fullName>
    </submittedName>
</protein>
<dbReference type="AlphaFoldDB" id="A0A392T8A1"/>